<evidence type="ECO:0000313" key="9">
    <source>
        <dbReference type="EMBL" id="UOQ56188.1"/>
    </source>
</evidence>
<dbReference type="InterPro" id="IPR013500">
    <property type="entry name" value="TopoI_cat_euk"/>
</dbReference>
<evidence type="ECO:0000256" key="4">
    <source>
        <dbReference type="ARBA" id="ARBA00023029"/>
    </source>
</evidence>
<evidence type="ECO:0000256" key="1">
    <source>
        <dbReference type="ARBA" id="ARBA00000213"/>
    </source>
</evidence>
<dbReference type="EC" id="5.6.2.1" evidence="3"/>
<dbReference type="EMBL" id="CP095045">
    <property type="protein sequence ID" value="UOQ56188.1"/>
    <property type="molecule type" value="Genomic_DNA"/>
</dbReference>
<dbReference type="PANTHER" id="PTHR10290:SF3">
    <property type="entry name" value="DNA TOPOISOMERASE 1"/>
    <property type="match status" value="1"/>
</dbReference>
<dbReference type="Pfam" id="PF01028">
    <property type="entry name" value="Topoisom_I"/>
    <property type="match status" value="1"/>
</dbReference>
<dbReference type="InterPro" id="IPR049331">
    <property type="entry name" value="Top1B_N_bact"/>
</dbReference>
<protein>
    <recommendedName>
        <fullName evidence="3">DNA topoisomerase</fullName>
        <ecNumber evidence="3">5.6.2.1</ecNumber>
    </recommendedName>
</protein>
<feature type="domain" description="DNA topoisomerase I catalytic core eukaryotic-type" evidence="7">
    <location>
        <begin position="81"/>
        <end position="289"/>
    </location>
</feature>
<comment type="catalytic activity">
    <reaction evidence="1">
        <text>ATP-independent breakage of single-stranded DNA, followed by passage and rejoining.</text>
        <dbReference type="EC" id="5.6.2.1"/>
    </reaction>
</comment>
<evidence type="ECO:0000259" key="7">
    <source>
        <dbReference type="Pfam" id="PF01028"/>
    </source>
</evidence>
<dbReference type="Gene3D" id="3.30.66.10">
    <property type="entry name" value="DNA topoisomerase I domain"/>
    <property type="match status" value="1"/>
</dbReference>
<dbReference type="InterPro" id="IPR051062">
    <property type="entry name" value="Topoisomerase_IB"/>
</dbReference>
<evidence type="ECO:0000256" key="6">
    <source>
        <dbReference type="ARBA" id="ARBA00023235"/>
    </source>
</evidence>
<dbReference type="InterPro" id="IPR035447">
    <property type="entry name" value="DNA_topo_I_N_sf"/>
</dbReference>
<dbReference type="PRINTS" id="PR00416">
    <property type="entry name" value="EUTPISMRASEI"/>
</dbReference>
<reference evidence="9 10" key="1">
    <citation type="submission" date="2022-04" db="EMBL/GenBank/DDBJ databases">
        <title>Leucobacter sp. isolated from rhizosphere of garlic.</title>
        <authorList>
            <person name="Won M."/>
            <person name="Lee C.-M."/>
            <person name="Woen H.-Y."/>
            <person name="Kwon S.-W."/>
        </authorList>
    </citation>
    <scope>NUCLEOTIDE SEQUENCE [LARGE SCALE GENOMIC DNA]</scope>
    <source>
        <strain evidence="9 10">H21R-40</strain>
    </source>
</reference>
<dbReference type="InterPro" id="IPR001631">
    <property type="entry name" value="TopoI"/>
</dbReference>
<evidence type="ECO:0000259" key="8">
    <source>
        <dbReference type="Pfam" id="PF21338"/>
    </source>
</evidence>
<keyword evidence="5" id="KW-0238">DNA-binding</keyword>
<name>A0ABY4FI56_9MICO</name>
<gene>
    <name evidence="9" type="ORF">MUN78_10845</name>
</gene>
<comment type="similarity">
    <text evidence="2">Belongs to the type IB topoisomerase family.</text>
</comment>
<dbReference type="SUPFAM" id="SSF55869">
    <property type="entry name" value="DNA topoisomerase I domain"/>
    <property type="match status" value="1"/>
</dbReference>
<evidence type="ECO:0000256" key="2">
    <source>
        <dbReference type="ARBA" id="ARBA00006645"/>
    </source>
</evidence>
<dbReference type="Gene3D" id="1.10.132.120">
    <property type="match status" value="1"/>
</dbReference>
<keyword evidence="6" id="KW-0413">Isomerase</keyword>
<dbReference type="InterPro" id="IPR014711">
    <property type="entry name" value="TopoI_cat_a-hlx-sub_euk"/>
</dbReference>
<evidence type="ECO:0000313" key="10">
    <source>
        <dbReference type="Proteomes" id="UP000831786"/>
    </source>
</evidence>
<dbReference type="Proteomes" id="UP000831786">
    <property type="component" value="Chromosome"/>
</dbReference>
<proteinExistence type="inferred from homology"/>
<dbReference type="PANTHER" id="PTHR10290">
    <property type="entry name" value="DNA TOPOISOMERASE I"/>
    <property type="match status" value="1"/>
</dbReference>
<evidence type="ECO:0000256" key="3">
    <source>
        <dbReference type="ARBA" id="ARBA00012891"/>
    </source>
</evidence>
<organism evidence="9 10">
    <name type="scientific">Leucobacter allii</name>
    <dbReference type="NCBI Taxonomy" id="2932247"/>
    <lineage>
        <taxon>Bacteria</taxon>
        <taxon>Bacillati</taxon>
        <taxon>Actinomycetota</taxon>
        <taxon>Actinomycetes</taxon>
        <taxon>Micrococcales</taxon>
        <taxon>Microbacteriaceae</taxon>
        <taxon>Leucobacter</taxon>
    </lineage>
</organism>
<keyword evidence="10" id="KW-1185">Reference proteome</keyword>
<evidence type="ECO:0000256" key="5">
    <source>
        <dbReference type="ARBA" id="ARBA00023125"/>
    </source>
</evidence>
<dbReference type="SUPFAM" id="SSF56349">
    <property type="entry name" value="DNA breaking-rejoining enzymes"/>
    <property type="match status" value="1"/>
</dbReference>
<dbReference type="PROSITE" id="PS52038">
    <property type="entry name" value="TOPO_IB_2"/>
    <property type="match status" value="1"/>
</dbReference>
<dbReference type="RefSeq" id="WP_244726393.1">
    <property type="nucleotide sequence ID" value="NZ_CP095045.1"/>
</dbReference>
<accession>A0ABY4FI56</accession>
<dbReference type="InterPro" id="IPR011010">
    <property type="entry name" value="DNA_brk_join_enz"/>
</dbReference>
<feature type="domain" description="DNA topoisomerase IB N-terminal" evidence="8">
    <location>
        <begin position="29"/>
        <end position="70"/>
    </location>
</feature>
<sequence>MNAEAPRRRGRRLAITRRIEDGEAVYLRGGRRITRRSELSRLDALAVPPAWTDVEISASPRSKILARGIDAAGRAQAIYHSAFRARQDREKFARMVRFARALPALRARVDRDLRRRRLGRDRVSACVIRLIDRELFRVGNPEYARRHRSFGVTTLREDHVVTDTTAVEFDFVGKSGARQSRRVADPRIARVVARLQELPGPELFRFFDEDGEIRELRSRHVNAYLRRHAGRGFSAKDFRTWGATVIVAAALARLDPADAEEPKRAAAAARDAVREAAERLGNTPAVTRSAYVDPRVLAAFEDAGTVAALARARRRMRARHHLTVDEQYALALLTGSIGRGKRGSGGTGS</sequence>
<keyword evidence="4" id="KW-0799">Topoisomerase</keyword>
<dbReference type="Pfam" id="PF21338">
    <property type="entry name" value="Top1B_N_bact"/>
    <property type="match status" value="1"/>
</dbReference>
<dbReference type="Gene3D" id="3.90.15.10">
    <property type="entry name" value="Topoisomerase I, Chain A, domain 3"/>
    <property type="match status" value="1"/>
</dbReference>